<keyword evidence="2" id="KW-1185">Reference proteome</keyword>
<dbReference type="SUPFAM" id="SSF53244">
    <property type="entry name" value="MurD-like peptide ligases, peptide-binding domain"/>
    <property type="match status" value="1"/>
</dbReference>
<dbReference type="GO" id="GO:0016881">
    <property type="term" value="F:acid-amino acid ligase activity"/>
    <property type="evidence" value="ECO:0007669"/>
    <property type="project" value="InterPro"/>
</dbReference>
<proteinExistence type="predicted"/>
<name>A0A1S2P9Q8_9ACTN</name>
<comment type="caution">
    <text evidence="1">The sequence shown here is derived from an EMBL/GenBank/DDBJ whole genome shotgun (WGS) entry which is preliminary data.</text>
</comment>
<evidence type="ECO:0008006" key="3">
    <source>
        <dbReference type="Google" id="ProtNLM"/>
    </source>
</evidence>
<gene>
    <name evidence="1" type="ORF">BIV24_18005</name>
</gene>
<evidence type="ECO:0000313" key="2">
    <source>
        <dbReference type="Proteomes" id="UP000179935"/>
    </source>
</evidence>
<sequence length="85" mass="9347">MTYPNEPFPDLARPIRCLRPARRTGGAPPPDVRTPLTFDQVAWIITLARDLIRPGDIVLVKGSHSVGLQHTAMCLAQPDTAFGDR</sequence>
<dbReference type="AlphaFoldDB" id="A0A1S2P9Q8"/>
<dbReference type="OrthoDB" id="9801978at2"/>
<protein>
    <recommendedName>
        <fullName evidence="3">Mur ligase C-terminal domain-containing protein</fullName>
    </recommendedName>
</protein>
<dbReference type="RefSeq" id="WP_071367353.1">
    <property type="nucleotide sequence ID" value="NZ_MLYP01000045.1"/>
</dbReference>
<dbReference type="InterPro" id="IPR036615">
    <property type="entry name" value="Mur_ligase_C_dom_sf"/>
</dbReference>
<evidence type="ECO:0000313" key="1">
    <source>
        <dbReference type="EMBL" id="OIJ90441.1"/>
    </source>
</evidence>
<organism evidence="1 2">
    <name type="scientific">Streptomyces colonosanans</name>
    <dbReference type="NCBI Taxonomy" id="1428652"/>
    <lineage>
        <taxon>Bacteria</taxon>
        <taxon>Bacillati</taxon>
        <taxon>Actinomycetota</taxon>
        <taxon>Actinomycetes</taxon>
        <taxon>Kitasatosporales</taxon>
        <taxon>Streptomycetaceae</taxon>
        <taxon>Streptomyces</taxon>
    </lineage>
</organism>
<dbReference type="STRING" id="1428652.BIV24_18005"/>
<accession>A0A1S2P9Q8</accession>
<dbReference type="Proteomes" id="UP000179935">
    <property type="component" value="Unassembled WGS sequence"/>
</dbReference>
<reference evidence="1 2" key="1">
    <citation type="submission" date="2016-10" db="EMBL/GenBank/DDBJ databases">
        <title>Genome sequence of Streptomyces sp. MUSC 93.</title>
        <authorList>
            <person name="Lee L.-H."/>
            <person name="Ser H.-L."/>
            <person name="Law J.W.-F."/>
        </authorList>
    </citation>
    <scope>NUCLEOTIDE SEQUENCE [LARGE SCALE GENOMIC DNA]</scope>
    <source>
        <strain evidence="1 2">MUSC 93</strain>
    </source>
</reference>
<dbReference type="EMBL" id="MLYP01000045">
    <property type="protein sequence ID" value="OIJ90441.1"/>
    <property type="molecule type" value="Genomic_DNA"/>
</dbReference>
<dbReference type="Gene3D" id="3.90.190.20">
    <property type="entry name" value="Mur ligase, C-terminal domain"/>
    <property type="match status" value="1"/>
</dbReference>